<name>A0A4Y3KNS5_9CELL</name>
<dbReference type="EMBL" id="BJLQ01000017">
    <property type="protein sequence ID" value="GEA84600.1"/>
    <property type="molecule type" value="Genomic_DNA"/>
</dbReference>
<keyword evidence="2" id="KW-1185">Reference proteome</keyword>
<dbReference type="RefSeq" id="WP_141370465.1">
    <property type="nucleotide sequence ID" value="NZ_BJLQ01000017.1"/>
</dbReference>
<dbReference type="OrthoDB" id="4824840at2"/>
<dbReference type="AlphaFoldDB" id="A0A4Y3KNS5"/>
<sequence length="307" mass="32000">MSAGAAVSAWDKVSGWMGGLSGAIDAIMKPLVDPLTEMFDSVTGDSQEVRSVAERWRSLSRTVEALERHHREVIAPVAASWDGEAADAFSALMRELDEEIRQLADGAGQTADFLDDAAMEVELAEELVAGIIRELIEWALLTLAVNAALAIVTVGASAVAGAVAAAAEAAVAYSRIAAVLTKVALALQRIATLLKAVKAMRFFSMEGLLFKTILVKGMLLKPVVRAGTGLTGNPLQVTGDTLRDLAAIAADEVDDVLDGNTDVQTPWREAINPGARGVAPIVGSPVGRGVSDVADRLDDLIPAPPGG</sequence>
<reference evidence="1 2" key="1">
    <citation type="submission" date="2019-06" db="EMBL/GenBank/DDBJ databases">
        <title>Whole genome shotgun sequence of Cellulomonas gelida NBRC 3748.</title>
        <authorList>
            <person name="Hosoyama A."/>
            <person name="Uohara A."/>
            <person name="Ohji S."/>
            <person name="Ichikawa N."/>
        </authorList>
    </citation>
    <scope>NUCLEOTIDE SEQUENCE [LARGE SCALE GENOMIC DNA]</scope>
    <source>
        <strain evidence="1 2">NBRC 3748</strain>
    </source>
</reference>
<accession>A0A4Y3KNS5</accession>
<proteinExistence type="predicted"/>
<protein>
    <submittedName>
        <fullName evidence="1">Uncharacterized protein</fullName>
    </submittedName>
</protein>
<dbReference type="Gene3D" id="1.10.287.1060">
    <property type="entry name" value="ESAT-6-like"/>
    <property type="match status" value="1"/>
</dbReference>
<comment type="caution">
    <text evidence="1">The sequence shown here is derived from an EMBL/GenBank/DDBJ whole genome shotgun (WGS) entry which is preliminary data.</text>
</comment>
<dbReference type="Pfam" id="PF06013">
    <property type="entry name" value="WXG100"/>
    <property type="match status" value="1"/>
</dbReference>
<dbReference type="SUPFAM" id="SSF140453">
    <property type="entry name" value="EsxAB dimer-like"/>
    <property type="match status" value="1"/>
</dbReference>
<gene>
    <name evidence="1" type="ORF">CGE01nite_18510</name>
</gene>
<dbReference type="InterPro" id="IPR036689">
    <property type="entry name" value="ESAT-6-like_sf"/>
</dbReference>
<evidence type="ECO:0000313" key="2">
    <source>
        <dbReference type="Proteomes" id="UP000320461"/>
    </source>
</evidence>
<dbReference type="InterPro" id="IPR010310">
    <property type="entry name" value="T7SS_ESAT-6-like"/>
</dbReference>
<organism evidence="1 2">
    <name type="scientific">Cellulomonas gelida</name>
    <dbReference type="NCBI Taxonomy" id="1712"/>
    <lineage>
        <taxon>Bacteria</taxon>
        <taxon>Bacillati</taxon>
        <taxon>Actinomycetota</taxon>
        <taxon>Actinomycetes</taxon>
        <taxon>Micrococcales</taxon>
        <taxon>Cellulomonadaceae</taxon>
        <taxon>Cellulomonas</taxon>
    </lineage>
</organism>
<evidence type="ECO:0000313" key="1">
    <source>
        <dbReference type="EMBL" id="GEA84600.1"/>
    </source>
</evidence>
<dbReference type="NCBIfam" id="TIGR03930">
    <property type="entry name" value="WXG100_ESAT6"/>
    <property type="match status" value="1"/>
</dbReference>
<dbReference type="Proteomes" id="UP000320461">
    <property type="component" value="Unassembled WGS sequence"/>
</dbReference>